<gene>
    <name evidence="2" type="ORF">FHX44_116506</name>
</gene>
<protein>
    <submittedName>
        <fullName evidence="2">Formyl-CoA transferase</fullName>
    </submittedName>
</protein>
<accession>A0A561T0D5</accession>
<dbReference type="PANTHER" id="PTHR48207:SF3">
    <property type="entry name" value="SUCCINATE--HYDROXYMETHYLGLUTARATE COA-TRANSFERASE"/>
    <property type="match status" value="1"/>
</dbReference>
<keyword evidence="1 2" id="KW-0808">Transferase</keyword>
<dbReference type="PANTHER" id="PTHR48207">
    <property type="entry name" value="SUCCINATE--HYDROXYMETHYLGLUTARATE COA-TRANSFERASE"/>
    <property type="match status" value="1"/>
</dbReference>
<evidence type="ECO:0000256" key="1">
    <source>
        <dbReference type="ARBA" id="ARBA00022679"/>
    </source>
</evidence>
<dbReference type="SUPFAM" id="SSF89796">
    <property type="entry name" value="CoA-transferase family III (CaiB/BaiF)"/>
    <property type="match status" value="1"/>
</dbReference>
<dbReference type="OrthoDB" id="9797653at2"/>
<dbReference type="Proteomes" id="UP000321261">
    <property type="component" value="Unassembled WGS sequence"/>
</dbReference>
<dbReference type="AlphaFoldDB" id="A0A561T0D5"/>
<keyword evidence="3" id="KW-1185">Reference proteome</keyword>
<dbReference type="InterPro" id="IPR044855">
    <property type="entry name" value="CoA-Trfase_III_dom3_sf"/>
</dbReference>
<dbReference type="EMBL" id="VIWU01000001">
    <property type="protein sequence ID" value="TWF80563.1"/>
    <property type="molecule type" value="Genomic_DNA"/>
</dbReference>
<dbReference type="Pfam" id="PF02515">
    <property type="entry name" value="CoA_transf_3"/>
    <property type="match status" value="1"/>
</dbReference>
<evidence type="ECO:0000313" key="3">
    <source>
        <dbReference type="Proteomes" id="UP000321261"/>
    </source>
</evidence>
<sequence length="408" mass="43672">MDDAPIQPLRGVRVLELGNYIAAPTAGRLLADFGAEVIKIERPGTGDELRNWRLYQGTTSLLYRTINRGKKSVTLDLRTPQGRDVVLDLVRRCDVLLENFRPGTLEKWGLGPDELNAVNHDLVIVRISAFGQTGPLAERPGFAAVAEAVGGMRELVGEPDRPPSRVGVSIGDSIAGLYAAFGAVMGLFRRRAGTGTPPLAERIVDVALNEAVLSMMESLVPDHLAYGVHRTRTGGRMEGIAPSNSYPCADGTSVIIAGNGDGIFRRLTTVIGRPDLGEDPALASNSGRWTQRERLDEAIGSWTARLPRPAVLTALDTAGVPAGPVYTAADIVEDEQYRARNMIQYLPVDTGEGQQREIGFPGVVPVIGDVSLPVRSLGPDLGEHTAEVLSGLLGMDEEEIMVVSGARS</sequence>
<dbReference type="RefSeq" id="WP_147259217.1">
    <property type="nucleotide sequence ID" value="NZ_VIWU01000001.1"/>
</dbReference>
<dbReference type="InterPro" id="IPR023606">
    <property type="entry name" value="CoA-Trfase_III_dom_1_sf"/>
</dbReference>
<organism evidence="2 3">
    <name type="scientific">Pseudonocardia hierapolitana</name>
    <dbReference type="NCBI Taxonomy" id="1128676"/>
    <lineage>
        <taxon>Bacteria</taxon>
        <taxon>Bacillati</taxon>
        <taxon>Actinomycetota</taxon>
        <taxon>Actinomycetes</taxon>
        <taxon>Pseudonocardiales</taxon>
        <taxon>Pseudonocardiaceae</taxon>
        <taxon>Pseudonocardia</taxon>
    </lineage>
</organism>
<dbReference type="GO" id="GO:0008410">
    <property type="term" value="F:CoA-transferase activity"/>
    <property type="evidence" value="ECO:0007669"/>
    <property type="project" value="TreeGrafter"/>
</dbReference>
<dbReference type="Gene3D" id="3.40.50.10540">
    <property type="entry name" value="Crotonobetainyl-coa:carnitine coa-transferase, domain 1"/>
    <property type="match status" value="1"/>
</dbReference>
<dbReference type="InterPro" id="IPR003673">
    <property type="entry name" value="CoA-Trfase_fam_III"/>
</dbReference>
<reference evidence="2 3" key="1">
    <citation type="submission" date="2019-06" db="EMBL/GenBank/DDBJ databases">
        <title>Sequencing the genomes of 1000 actinobacteria strains.</title>
        <authorList>
            <person name="Klenk H.-P."/>
        </authorList>
    </citation>
    <scope>NUCLEOTIDE SEQUENCE [LARGE SCALE GENOMIC DNA]</scope>
    <source>
        <strain evidence="2 3">DSM 45671</strain>
    </source>
</reference>
<dbReference type="Gene3D" id="3.30.1540.10">
    <property type="entry name" value="formyl-coa transferase, domain 3"/>
    <property type="match status" value="1"/>
</dbReference>
<comment type="caution">
    <text evidence="2">The sequence shown here is derived from an EMBL/GenBank/DDBJ whole genome shotgun (WGS) entry which is preliminary data.</text>
</comment>
<name>A0A561T0D5_9PSEU</name>
<proteinExistence type="predicted"/>
<dbReference type="InterPro" id="IPR050483">
    <property type="entry name" value="CoA-transferase_III_domain"/>
</dbReference>
<evidence type="ECO:0000313" key="2">
    <source>
        <dbReference type="EMBL" id="TWF80563.1"/>
    </source>
</evidence>